<accession>A0A914IAD0</accession>
<keyword evidence="2" id="KW-0472">Membrane</keyword>
<feature type="coiled-coil region" evidence="1">
    <location>
        <begin position="256"/>
        <end position="283"/>
    </location>
</feature>
<keyword evidence="2" id="KW-0812">Transmembrane</keyword>
<evidence type="ECO:0000313" key="3">
    <source>
        <dbReference type="Proteomes" id="UP000887572"/>
    </source>
</evidence>
<keyword evidence="3" id="KW-1185">Reference proteome</keyword>
<dbReference type="PANTHER" id="PTHR28624:SF1">
    <property type="entry name" value="MITOCHONDRIAL POTASSIUM CHANNEL"/>
    <property type="match status" value="1"/>
</dbReference>
<evidence type="ECO:0000313" key="4">
    <source>
        <dbReference type="WBParaSite" id="Gr19_v10_g8763.t1"/>
    </source>
</evidence>
<keyword evidence="2" id="KW-1133">Transmembrane helix</keyword>
<proteinExistence type="predicted"/>
<dbReference type="InterPro" id="IPR037660">
    <property type="entry name" value="CCDC51"/>
</dbReference>
<evidence type="ECO:0000256" key="2">
    <source>
        <dbReference type="SAM" id="Phobius"/>
    </source>
</evidence>
<dbReference type="WBParaSite" id="Gr19_v10_g8763.t1">
    <property type="protein sequence ID" value="Gr19_v10_g8763.t1"/>
    <property type="gene ID" value="Gr19_v10_g8763"/>
</dbReference>
<name>A0A914IAD0_GLORO</name>
<reference evidence="4" key="1">
    <citation type="submission" date="2022-11" db="UniProtKB">
        <authorList>
            <consortium name="WormBaseParasite"/>
        </authorList>
    </citation>
    <scope>IDENTIFICATION</scope>
</reference>
<organism evidence="3 4">
    <name type="scientific">Globodera rostochiensis</name>
    <name type="common">Golden nematode worm</name>
    <name type="synonym">Heterodera rostochiensis</name>
    <dbReference type="NCBI Taxonomy" id="31243"/>
    <lineage>
        <taxon>Eukaryota</taxon>
        <taxon>Metazoa</taxon>
        <taxon>Ecdysozoa</taxon>
        <taxon>Nematoda</taxon>
        <taxon>Chromadorea</taxon>
        <taxon>Rhabditida</taxon>
        <taxon>Tylenchina</taxon>
        <taxon>Tylenchomorpha</taxon>
        <taxon>Tylenchoidea</taxon>
        <taxon>Heteroderidae</taxon>
        <taxon>Heteroderinae</taxon>
        <taxon>Globodera</taxon>
    </lineage>
</organism>
<evidence type="ECO:0000256" key="1">
    <source>
        <dbReference type="SAM" id="Coils"/>
    </source>
</evidence>
<feature type="transmembrane region" description="Helical" evidence="2">
    <location>
        <begin position="326"/>
        <end position="347"/>
    </location>
</feature>
<dbReference type="Proteomes" id="UP000887572">
    <property type="component" value="Unplaced"/>
</dbReference>
<sequence>MFKKRGSLPINIRIRISARTKWTERGLRWRLQHFKPKPAAAAVYKHHHQSPFIGLTEVHKARDEVNQCEHNLYLAQQGRREKQTELNLLQSRLRDIHSELDRTQRGEDRYLHLLTEEHAAIKRERELLSSFELLEAKERDAFNILSNKVRISHEREREREERTKYWSLTGSLLGAFFGIFGTTIVNEVRMRHIREMIPAGQELRPLLGEMAKIAREGQENTLKVVDFLEDLKNSLSLDSPKLSNLAEKREIELGEEMDVKKSIDDLKEQNDQMLDRMGELKRLIHLERSLSDAEGGRAVAYIGDDMAAMLHQTEQNIEARLKLQTLVAVVGFYAALVITLPLIYFYFSGAK</sequence>
<keyword evidence="1" id="KW-0175">Coiled coil</keyword>
<protein>
    <submittedName>
        <fullName evidence="4">Coiled-coil domain-containing protein 51</fullName>
    </submittedName>
</protein>
<feature type="transmembrane region" description="Helical" evidence="2">
    <location>
        <begin position="165"/>
        <end position="186"/>
    </location>
</feature>
<dbReference type="PANTHER" id="PTHR28624">
    <property type="entry name" value="COILED-COIL DOMAIN-CONTAINING PROTEIN 51"/>
    <property type="match status" value="1"/>
</dbReference>
<dbReference type="AlphaFoldDB" id="A0A914IAD0"/>